<name>A0A3N0E4V8_9ACTN</name>
<feature type="region of interest" description="Disordered" evidence="4">
    <location>
        <begin position="206"/>
        <end position="227"/>
    </location>
</feature>
<accession>A0A3N0E4V8</accession>
<evidence type="ECO:0000256" key="2">
    <source>
        <dbReference type="ARBA" id="ARBA00022676"/>
    </source>
</evidence>
<keyword evidence="2" id="KW-0328">Glycosyltransferase</keyword>
<evidence type="ECO:0000256" key="1">
    <source>
        <dbReference type="ARBA" id="ARBA00006739"/>
    </source>
</evidence>
<dbReference type="AlphaFoldDB" id="A0A3N0E4V8"/>
<dbReference type="InterPro" id="IPR007235">
    <property type="entry name" value="Glyco_trans_28_C"/>
</dbReference>
<proteinExistence type="inferred from homology"/>
<dbReference type="InterPro" id="IPR029044">
    <property type="entry name" value="Nucleotide-diphossugar_trans"/>
</dbReference>
<evidence type="ECO:0000259" key="6">
    <source>
        <dbReference type="Pfam" id="PF04101"/>
    </source>
</evidence>
<keyword evidence="3 7" id="KW-0808">Transferase</keyword>
<gene>
    <name evidence="7" type="ORF">EFW17_17935</name>
</gene>
<reference evidence="7 8" key="1">
    <citation type="submission" date="2018-11" db="EMBL/GenBank/DDBJ databases">
        <title>The genome draft of YIM 96095.</title>
        <authorList>
            <person name="Tang S.-K."/>
            <person name="Chunyu W.-X."/>
            <person name="Feng Y.-Z."/>
        </authorList>
    </citation>
    <scope>NUCLEOTIDE SEQUENCE [LARGE SCALE GENOMIC DNA]</scope>
    <source>
        <strain evidence="7 8">YIM 96095</strain>
    </source>
</reference>
<organism evidence="7 8">
    <name type="scientific">Halostreptopolyspora alba</name>
    <dbReference type="NCBI Taxonomy" id="2487137"/>
    <lineage>
        <taxon>Bacteria</taxon>
        <taxon>Bacillati</taxon>
        <taxon>Actinomycetota</taxon>
        <taxon>Actinomycetes</taxon>
        <taxon>Streptosporangiales</taxon>
        <taxon>Nocardiopsidaceae</taxon>
        <taxon>Halostreptopolyspora</taxon>
    </lineage>
</organism>
<feature type="compositionally biased region" description="Basic residues" evidence="4">
    <location>
        <begin position="217"/>
        <end position="226"/>
    </location>
</feature>
<keyword evidence="8" id="KW-1185">Reference proteome</keyword>
<dbReference type="Gene3D" id="3.90.550.10">
    <property type="entry name" value="Spore Coat Polysaccharide Biosynthesis Protein SpsA, Chain A"/>
    <property type="match status" value="1"/>
</dbReference>
<comment type="similarity">
    <text evidence="1">Belongs to the glycosyltransferase 2 family.</text>
</comment>
<dbReference type="Gene3D" id="3.40.50.2000">
    <property type="entry name" value="Glycogen Phosphorylase B"/>
    <property type="match status" value="1"/>
</dbReference>
<evidence type="ECO:0000313" key="8">
    <source>
        <dbReference type="Proteomes" id="UP000269198"/>
    </source>
</evidence>
<dbReference type="SUPFAM" id="SSF53448">
    <property type="entry name" value="Nucleotide-diphospho-sugar transferases"/>
    <property type="match status" value="1"/>
</dbReference>
<feature type="domain" description="Glycosyl transferase family 28 C-terminal" evidence="6">
    <location>
        <begin position="35"/>
        <end position="116"/>
    </location>
</feature>
<evidence type="ECO:0000313" key="7">
    <source>
        <dbReference type="EMBL" id="RNL82882.1"/>
    </source>
</evidence>
<evidence type="ECO:0000256" key="4">
    <source>
        <dbReference type="SAM" id="MobiDB-lite"/>
    </source>
</evidence>
<evidence type="ECO:0000259" key="5">
    <source>
        <dbReference type="Pfam" id="PF00535"/>
    </source>
</evidence>
<dbReference type="CDD" id="cd00761">
    <property type="entry name" value="Glyco_tranf_GTA_type"/>
    <property type="match status" value="1"/>
</dbReference>
<dbReference type="EMBL" id="RJMB01000020">
    <property type="protein sequence ID" value="RNL82882.1"/>
    <property type="molecule type" value="Genomic_DNA"/>
</dbReference>
<feature type="domain" description="Glycosyltransferase 2-like" evidence="5">
    <location>
        <begin position="167"/>
        <end position="291"/>
    </location>
</feature>
<dbReference type="PANTHER" id="PTHR43685:SF5">
    <property type="entry name" value="GLYCOSYLTRANSFERASE EPSE-RELATED"/>
    <property type="match status" value="1"/>
</dbReference>
<evidence type="ECO:0000256" key="3">
    <source>
        <dbReference type="ARBA" id="ARBA00022679"/>
    </source>
</evidence>
<protein>
    <submittedName>
        <fullName evidence="7">Glycosyltransferase</fullName>
    </submittedName>
</protein>
<dbReference type="InterPro" id="IPR001173">
    <property type="entry name" value="Glyco_trans_2-like"/>
</dbReference>
<comment type="caution">
    <text evidence="7">The sequence shown here is derived from an EMBL/GenBank/DDBJ whole genome shotgun (WGS) entry which is preliminary data.</text>
</comment>
<dbReference type="Pfam" id="PF00535">
    <property type="entry name" value="Glycos_transf_2"/>
    <property type="match status" value="1"/>
</dbReference>
<dbReference type="OrthoDB" id="153025at2"/>
<dbReference type="GO" id="GO:0016758">
    <property type="term" value="F:hexosyltransferase activity"/>
    <property type="evidence" value="ECO:0007669"/>
    <property type="project" value="InterPro"/>
</dbReference>
<dbReference type="PANTHER" id="PTHR43685">
    <property type="entry name" value="GLYCOSYLTRANSFERASE"/>
    <property type="match status" value="1"/>
</dbReference>
<dbReference type="Pfam" id="PF04101">
    <property type="entry name" value="Glyco_tran_28_C"/>
    <property type="match status" value="1"/>
</dbReference>
<dbReference type="InterPro" id="IPR050834">
    <property type="entry name" value="Glycosyltransf_2"/>
</dbReference>
<dbReference type="SUPFAM" id="SSF53756">
    <property type="entry name" value="UDP-Glycosyltransferase/glycogen phosphorylase"/>
    <property type="match status" value="1"/>
</dbReference>
<sequence>MDAYAAERPGARVVVQHGHSPAPAKTHGRDVLDRDELRTLLRRAAVVVTHGGTATIAEARREGHLPIVVARDPELGEHVDDHQIGLVARLDASGLTRSCSSLQQLVTTLDKALAQPGEFRLGSGESTTATARHAGWLIDLLVADRGDDRPLPHPRTPSAGLTWPDVTVIVAVRDRPELVRTTVRRVTAQDYPGTVVTLVVHDGDEPDHSLATSNRTRPVRGLRAPRGHADARVTGALAARTELVAFCDAGDTWLPHKLRTQVEVLRAEPETEAVCCGVRAAGESDAAVLARTSLTFADLLSLSPAASAPHPSTLLVRRYALVYGCGALHERAPSGHSSHDDLLLRLARRAPVRNIPEANVRVPARPRTSGRAQWRANATALRRLLARHPEFRLVPRGLARLCGRIAVAEAAVGRRGAALEWTIAALCARPREPHAYLALALTCGLPARVAARALRGRV</sequence>
<dbReference type="Proteomes" id="UP000269198">
    <property type="component" value="Unassembled WGS sequence"/>
</dbReference>